<reference evidence="1 2" key="1">
    <citation type="journal article" date="2010" name="Nature">
        <title>Genome sequencing and analysis of the model grass Brachypodium distachyon.</title>
        <authorList>
            <consortium name="International Brachypodium Initiative"/>
        </authorList>
    </citation>
    <scope>NUCLEOTIDE SEQUENCE [LARGE SCALE GENOMIC DNA]</scope>
    <source>
        <strain evidence="1 2">Bd21</strain>
    </source>
</reference>
<evidence type="ECO:0000313" key="2">
    <source>
        <dbReference type="EnsemblPlants" id="PNT71588"/>
    </source>
</evidence>
<keyword evidence="3" id="KW-1185">Reference proteome</keyword>
<organism evidence="1">
    <name type="scientific">Brachypodium distachyon</name>
    <name type="common">Purple false brome</name>
    <name type="synonym">Trachynia distachya</name>
    <dbReference type="NCBI Taxonomy" id="15368"/>
    <lineage>
        <taxon>Eukaryota</taxon>
        <taxon>Viridiplantae</taxon>
        <taxon>Streptophyta</taxon>
        <taxon>Embryophyta</taxon>
        <taxon>Tracheophyta</taxon>
        <taxon>Spermatophyta</taxon>
        <taxon>Magnoliopsida</taxon>
        <taxon>Liliopsida</taxon>
        <taxon>Poales</taxon>
        <taxon>Poaceae</taxon>
        <taxon>BOP clade</taxon>
        <taxon>Pooideae</taxon>
        <taxon>Stipodae</taxon>
        <taxon>Brachypodieae</taxon>
        <taxon>Brachypodium</taxon>
    </lineage>
</organism>
<evidence type="ECO:0000313" key="1">
    <source>
        <dbReference type="EMBL" id="PNT71588.1"/>
    </source>
</evidence>
<dbReference type="AlphaFoldDB" id="A0A2K2DBE2"/>
<sequence>MRRRPPCCRPVLGLAGHGHGGSYGWYGQIRCVGRLRRPGRCPWRFWRVAFGELSRRSHWRGGPWLGPLSAVGVAAASESSASTSSVPVTTASMDIVFLLEGVVVRLRHIPPFASEAPLSERSDSGSGSGNGDVLGRRILLGGVAFGALAWRRSLLAAVGLV</sequence>
<name>A0A2K2DBE2_BRADI</name>
<gene>
    <name evidence="1" type="ORF">BRADI_2g31793v3</name>
</gene>
<proteinExistence type="predicted"/>
<accession>A0A2K2DBE2</accession>
<dbReference type="Gramene" id="PNT71588">
    <property type="protein sequence ID" value="PNT71588"/>
    <property type="gene ID" value="BRADI_2g31793v3"/>
</dbReference>
<dbReference type="InParanoid" id="A0A2K2DBE2"/>
<evidence type="ECO:0000313" key="3">
    <source>
        <dbReference type="Proteomes" id="UP000008810"/>
    </source>
</evidence>
<reference evidence="2" key="3">
    <citation type="submission" date="2018-08" db="UniProtKB">
        <authorList>
            <consortium name="EnsemblPlants"/>
        </authorList>
    </citation>
    <scope>IDENTIFICATION</scope>
    <source>
        <strain evidence="2">cv. Bd21</strain>
    </source>
</reference>
<protein>
    <submittedName>
        <fullName evidence="1 2">Uncharacterized protein</fullName>
    </submittedName>
</protein>
<dbReference type="EMBL" id="CM000881">
    <property type="protein sequence ID" value="PNT71588.1"/>
    <property type="molecule type" value="Genomic_DNA"/>
</dbReference>
<reference evidence="1" key="2">
    <citation type="submission" date="2017-06" db="EMBL/GenBank/DDBJ databases">
        <title>WGS assembly of Brachypodium distachyon.</title>
        <authorList>
            <consortium name="The International Brachypodium Initiative"/>
            <person name="Lucas S."/>
            <person name="Harmon-Smith M."/>
            <person name="Lail K."/>
            <person name="Tice H."/>
            <person name="Grimwood J."/>
            <person name="Bruce D."/>
            <person name="Barry K."/>
            <person name="Shu S."/>
            <person name="Lindquist E."/>
            <person name="Wang M."/>
            <person name="Pitluck S."/>
            <person name="Vogel J.P."/>
            <person name="Garvin D.F."/>
            <person name="Mockler T.C."/>
            <person name="Schmutz J."/>
            <person name="Rokhsar D."/>
            <person name="Bevan M.W."/>
        </authorList>
    </citation>
    <scope>NUCLEOTIDE SEQUENCE</scope>
    <source>
        <strain evidence="1">Bd21</strain>
    </source>
</reference>
<dbReference type="EnsemblPlants" id="PNT71588">
    <property type="protein sequence ID" value="PNT71588"/>
    <property type="gene ID" value="BRADI_2g31793v3"/>
</dbReference>
<dbReference type="Proteomes" id="UP000008810">
    <property type="component" value="Chromosome 2"/>
</dbReference>